<organism evidence="4 5">
    <name type="scientific">Microbaculum marinisediminis</name>
    <dbReference type="NCBI Taxonomy" id="2931392"/>
    <lineage>
        <taxon>Bacteria</taxon>
        <taxon>Pseudomonadati</taxon>
        <taxon>Pseudomonadota</taxon>
        <taxon>Alphaproteobacteria</taxon>
        <taxon>Hyphomicrobiales</taxon>
        <taxon>Tepidamorphaceae</taxon>
        <taxon>Microbaculum</taxon>
    </lineage>
</organism>
<dbReference type="GO" id="GO:0016787">
    <property type="term" value="F:hydrolase activity"/>
    <property type="evidence" value="ECO:0007669"/>
    <property type="project" value="UniProtKB-KW"/>
</dbReference>
<dbReference type="Proteomes" id="UP001320898">
    <property type="component" value="Unassembled WGS sequence"/>
</dbReference>
<feature type="domain" description="Peptidoglycan binding" evidence="3">
    <location>
        <begin position="98"/>
        <end position="146"/>
    </location>
</feature>
<accession>A0AAW5QW18</accession>
<keyword evidence="4" id="KW-0378">Hydrolase</keyword>
<dbReference type="Gene3D" id="1.20.141.10">
    <property type="entry name" value="Chitosanase, subunit A, domain 1"/>
    <property type="match status" value="1"/>
</dbReference>
<sequence>MARHGFEAALPHVFRHEGGYADHPRDPGGATKYGITSATLSAWRGARVTATDVRRLTRAEAGAIYRARYWDAILADDLPAGVDYCVFDAAVNSGPGRAARWLQAALRVPQDGIVGPVTLAAAAATDPARLIDDICDVRLAFLRSLSTFAVFGRGWECRVGEVRRAARAMARGGAATTTPPDPRGDGRDSAPPAGGFWSMLAALLRAILTGGKR</sequence>
<dbReference type="InterPro" id="IPR018537">
    <property type="entry name" value="Peptidoglycan-bd_3"/>
</dbReference>
<proteinExistence type="predicted"/>
<dbReference type="InterPro" id="IPR008565">
    <property type="entry name" value="TtsA-like_GH18_dom"/>
</dbReference>
<feature type="compositionally biased region" description="Low complexity" evidence="1">
    <location>
        <begin position="169"/>
        <end position="178"/>
    </location>
</feature>
<evidence type="ECO:0000313" key="5">
    <source>
        <dbReference type="Proteomes" id="UP001320898"/>
    </source>
</evidence>
<reference evidence="4 5" key="1">
    <citation type="submission" date="2022-04" db="EMBL/GenBank/DDBJ databases">
        <authorList>
            <person name="Ye Y.-Q."/>
            <person name="Du Z.-J."/>
        </authorList>
    </citation>
    <scope>NUCLEOTIDE SEQUENCE [LARGE SCALE GENOMIC DNA]</scope>
    <source>
        <strain evidence="4 5">A6E488</strain>
    </source>
</reference>
<dbReference type="Pfam" id="PF09374">
    <property type="entry name" value="PG_binding_3"/>
    <property type="match status" value="1"/>
</dbReference>
<dbReference type="EMBL" id="JALIDZ010000002">
    <property type="protein sequence ID" value="MCT8971202.1"/>
    <property type="molecule type" value="Genomic_DNA"/>
</dbReference>
<dbReference type="CDD" id="cd13926">
    <property type="entry name" value="N-acetylmuramidase_GH108"/>
    <property type="match status" value="1"/>
</dbReference>
<dbReference type="Pfam" id="PF05838">
    <property type="entry name" value="Glyco_hydro_108"/>
    <property type="match status" value="1"/>
</dbReference>
<feature type="domain" description="TtsA-like Glycoside hydrolase family 108" evidence="2">
    <location>
        <begin position="11"/>
        <end position="94"/>
    </location>
</feature>
<protein>
    <submittedName>
        <fullName evidence="4">Glycoside hydrolase family 108 protein</fullName>
    </submittedName>
</protein>
<dbReference type="RefSeq" id="WP_261614771.1">
    <property type="nucleotide sequence ID" value="NZ_JALIDZ010000002.1"/>
</dbReference>
<evidence type="ECO:0000259" key="2">
    <source>
        <dbReference type="Pfam" id="PF05838"/>
    </source>
</evidence>
<name>A0AAW5QW18_9HYPH</name>
<comment type="caution">
    <text evidence="4">The sequence shown here is derived from an EMBL/GenBank/DDBJ whole genome shotgun (WGS) entry which is preliminary data.</text>
</comment>
<dbReference type="InterPro" id="IPR023346">
    <property type="entry name" value="Lysozyme-like_dom_sf"/>
</dbReference>
<evidence type="ECO:0000313" key="4">
    <source>
        <dbReference type="EMBL" id="MCT8971202.1"/>
    </source>
</evidence>
<evidence type="ECO:0000259" key="3">
    <source>
        <dbReference type="Pfam" id="PF09374"/>
    </source>
</evidence>
<dbReference type="AlphaFoldDB" id="A0AAW5QW18"/>
<evidence type="ECO:0000256" key="1">
    <source>
        <dbReference type="SAM" id="MobiDB-lite"/>
    </source>
</evidence>
<feature type="region of interest" description="Disordered" evidence="1">
    <location>
        <begin position="169"/>
        <end position="191"/>
    </location>
</feature>
<dbReference type="SUPFAM" id="SSF53955">
    <property type="entry name" value="Lysozyme-like"/>
    <property type="match status" value="1"/>
</dbReference>
<keyword evidence="5" id="KW-1185">Reference proteome</keyword>
<gene>
    <name evidence="4" type="ORF">MUB46_04940</name>
</gene>